<dbReference type="SUPFAM" id="SSF116878">
    <property type="entry name" value="TrmE connector domain"/>
    <property type="match status" value="1"/>
</dbReference>
<comment type="similarity">
    <text evidence="1 8">Belongs to the TRAFAC class TrmE-Era-EngA-EngB-Septin-like GTPase superfamily. TrmE GTPase family.</text>
</comment>
<dbReference type="InterPro" id="IPR004520">
    <property type="entry name" value="GTPase_MnmE"/>
</dbReference>
<dbReference type="FunFam" id="3.30.1360.120:FF:000007">
    <property type="entry name" value="tRNA modification GTPase GTPBP3, mitochondrial"/>
    <property type="match status" value="1"/>
</dbReference>
<dbReference type="InterPro" id="IPR018948">
    <property type="entry name" value="GTP-bd_TrmE_N"/>
</dbReference>
<dbReference type="InterPro" id="IPR031168">
    <property type="entry name" value="G_TrmE"/>
</dbReference>
<feature type="binding site" evidence="8">
    <location>
        <position position="251"/>
    </location>
    <ligand>
        <name>K(+)</name>
        <dbReference type="ChEBI" id="CHEBI:29103"/>
    </ligand>
</feature>
<feature type="binding site" evidence="8">
    <location>
        <begin position="274"/>
        <end position="277"/>
    </location>
    <ligand>
        <name>GTP</name>
        <dbReference type="ChEBI" id="CHEBI:37565"/>
    </ligand>
</feature>
<reference evidence="10" key="2">
    <citation type="submission" date="2020-09" db="EMBL/GenBank/DDBJ databases">
        <authorList>
            <person name="Sun Q."/>
            <person name="Zhou Y."/>
        </authorList>
    </citation>
    <scope>NUCLEOTIDE SEQUENCE</scope>
    <source>
        <strain evidence="10">CGMCC 1.15493</strain>
    </source>
</reference>
<feature type="binding site" evidence="8">
    <location>
        <position position="249"/>
    </location>
    <ligand>
        <name>K(+)</name>
        <dbReference type="ChEBI" id="CHEBI:29103"/>
    </ligand>
</feature>
<dbReference type="Pfam" id="PF12631">
    <property type="entry name" value="MnmE_helical"/>
    <property type="match status" value="1"/>
</dbReference>
<dbReference type="PANTHER" id="PTHR42714">
    <property type="entry name" value="TRNA MODIFICATION GTPASE GTPBP3"/>
    <property type="match status" value="1"/>
</dbReference>
<evidence type="ECO:0000259" key="9">
    <source>
        <dbReference type="PROSITE" id="PS51709"/>
    </source>
</evidence>
<dbReference type="HAMAP" id="MF_00379">
    <property type="entry name" value="GTPase_MnmE"/>
    <property type="match status" value="1"/>
</dbReference>
<evidence type="ECO:0000256" key="6">
    <source>
        <dbReference type="ARBA" id="ARBA00022958"/>
    </source>
</evidence>
<reference evidence="10" key="1">
    <citation type="journal article" date="2014" name="Int. J. Syst. Evol. Microbiol.">
        <title>Complete genome sequence of Corynebacterium casei LMG S-19264T (=DSM 44701T), isolated from a smear-ripened cheese.</title>
        <authorList>
            <consortium name="US DOE Joint Genome Institute (JGI-PGF)"/>
            <person name="Walter F."/>
            <person name="Albersmeier A."/>
            <person name="Kalinowski J."/>
            <person name="Ruckert C."/>
        </authorList>
    </citation>
    <scope>NUCLEOTIDE SEQUENCE</scope>
    <source>
        <strain evidence="10">CGMCC 1.15493</strain>
    </source>
</reference>
<feature type="binding site" evidence="8">
    <location>
        <position position="230"/>
    </location>
    <ligand>
        <name>K(+)</name>
        <dbReference type="ChEBI" id="CHEBI:29103"/>
    </ligand>
</feature>
<keyword evidence="5 8" id="KW-0460">Magnesium</keyword>
<feature type="binding site" evidence="8">
    <location>
        <begin position="249"/>
        <end position="255"/>
    </location>
    <ligand>
        <name>GTP</name>
        <dbReference type="ChEBI" id="CHEBI:37565"/>
    </ligand>
</feature>
<evidence type="ECO:0000256" key="1">
    <source>
        <dbReference type="ARBA" id="ARBA00011043"/>
    </source>
</evidence>
<evidence type="ECO:0000256" key="5">
    <source>
        <dbReference type="ARBA" id="ARBA00022842"/>
    </source>
</evidence>
<evidence type="ECO:0000256" key="8">
    <source>
        <dbReference type="HAMAP-Rule" id="MF_00379"/>
    </source>
</evidence>
<feature type="binding site" evidence="8">
    <location>
        <position position="234"/>
    </location>
    <ligand>
        <name>Mg(2+)</name>
        <dbReference type="ChEBI" id="CHEBI:18420"/>
    </ligand>
</feature>
<name>A0A916V1Y6_9HYPH</name>
<evidence type="ECO:0000256" key="4">
    <source>
        <dbReference type="ARBA" id="ARBA00022801"/>
    </source>
</evidence>
<dbReference type="Pfam" id="PF10396">
    <property type="entry name" value="TrmE_N"/>
    <property type="match status" value="1"/>
</dbReference>
<feature type="binding site" evidence="8">
    <location>
        <position position="123"/>
    </location>
    <ligand>
        <name>(6S)-5-formyl-5,6,7,8-tetrahydrofolate</name>
        <dbReference type="ChEBI" id="CHEBI:57457"/>
    </ligand>
</feature>
<keyword evidence="8" id="KW-0479">Metal-binding</keyword>
<feature type="binding site" evidence="8">
    <location>
        <position position="441"/>
    </location>
    <ligand>
        <name>(6S)-5-formyl-5,6,7,8-tetrahydrofolate</name>
        <dbReference type="ChEBI" id="CHEBI:57457"/>
    </ligand>
</feature>
<keyword evidence="7 8" id="KW-0342">GTP-binding</keyword>
<dbReference type="EMBL" id="BMJJ01000001">
    <property type="protein sequence ID" value="GGD01947.1"/>
    <property type="molecule type" value="Genomic_DNA"/>
</dbReference>
<evidence type="ECO:0000313" key="11">
    <source>
        <dbReference type="Proteomes" id="UP000613160"/>
    </source>
</evidence>
<comment type="function">
    <text evidence="8">Exhibits a very high intrinsic GTPase hydrolysis rate. Involved in the addition of a carboxymethylaminomethyl (cmnm) group at the wobble position (U34) of certain tRNAs, forming tRNA-cmnm(5)s(2)U34.</text>
</comment>
<feature type="binding site" evidence="8">
    <location>
        <position position="254"/>
    </location>
    <ligand>
        <name>K(+)</name>
        <dbReference type="ChEBI" id="CHEBI:29103"/>
    </ligand>
</feature>
<keyword evidence="2 8" id="KW-0819">tRNA processing</keyword>
<dbReference type="InterPro" id="IPR027417">
    <property type="entry name" value="P-loop_NTPase"/>
</dbReference>
<comment type="caution">
    <text evidence="10">The sequence shown here is derived from an EMBL/GenBank/DDBJ whole genome shotgun (WGS) entry which is preliminary data.</text>
</comment>
<dbReference type="Proteomes" id="UP000613160">
    <property type="component" value="Unassembled WGS sequence"/>
</dbReference>
<gene>
    <name evidence="8 10" type="primary">mnmE</name>
    <name evidence="8" type="synonym">trmE</name>
    <name evidence="10" type="ORF">GCM10011335_00620</name>
</gene>
<evidence type="ECO:0000313" key="10">
    <source>
        <dbReference type="EMBL" id="GGD01947.1"/>
    </source>
</evidence>
<sequence>MTTGFQTETIVALSSGALPAGIAVVRISGPAAREAITALAGPLPPPRRAVLRRIRDAAGTEIDRGLVLFFEGPATVTGEDLAELHLHGGRAVVSACLDALTSLPGVRLAEAGEYTRRAFENGRIDLTEAEGLADLLAAETEAQHRQALAQAGGSLRALYEGWMRQLVEARAMLEASLDFADEGDVGEDATDAVAPTLAGLAAAMEAHLAGAHRGEILRDGFRVAIIGAPNVGKSSLLNALADRDVAIVSDIPGTTRDVIEVSLDLAGIRVRFADTAGLRETTDAIEAIGIGRAEAAAESADLVLLLQPADAGMIHVKPDERRGATLVVRTKIDLAPGVRFGSGTLGVSTVTGEGMGALLDEIARSAREAAGDPAGVVPARARHREIVADALRLLAEARMAPAAELQAEALRQVTDRLGLLTGRVGVEDLLDVIFSAFCIGK</sequence>
<keyword evidence="11" id="KW-1185">Reference proteome</keyword>
<dbReference type="InterPro" id="IPR005225">
    <property type="entry name" value="Small_GTP-bd"/>
</dbReference>
<protein>
    <recommendedName>
        <fullName evidence="8">tRNA modification GTPase MnmE</fullName>
        <ecNumber evidence="8">3.6.-.-</ecNumber>
    </recommendedName>
</protein>
<dbReference type="CDD" id="cd14858">
    <property type="entry name" value="TrmE_N"/>
    <property type="match status" value="1"/>
</dbReference>
<dbReference type="PANTHER" id="PTHR42714:SF2">
    <property type="entry name" value="TRNA MODIFICATION GTPASE GTPBP3, MITOCHONDRIAL"/>
    <property type="match status" value="1"/>
</dbReference>
<comment type="cofactor">
    <cofactor evidence="8">
        <name>K(+)</name>
        <dbReference type="ChEBI" id="CHEBI:29103"/>
    </cofactor>
    <text evidence="8">Binds 1 potassium ion per subunit.</text>
</comment>
<dbReference type="GO" id="GO:0003924">
    <property type="term" value="F:GTPase activity"/>
    <property type="evidence" value="ECO:0007669"/>
    <property type="project" value="UniProtKB-UniRule"/>
</dbReference>
<dbReference type="SUPFAM" id="SSF52540">
    <property type="entry name" value="P-loop containing nucleoside triphosphate hydrolases"/>
    <property type="match status" value="1"/>
</dbReference>
<dbReference type="InterPro" id="IPR027266">
    <property type="entry name" value="TrmE/GcvT-like"/>
</dbReference>
<keyword evidence="4 8" id="KW-0378">Hydrolase</keyword>
<feature type="binding site" evidence="8">
    <location>
        <position position="26"/>
    </location>
    <ligand>
        <name>(6S)-5-formyl-5,6,7,8-tetrahydrofolate</name>
        <dbReference type="ChEBI" id="CHEBI:57457"/>
    </ligand>
</feature>
<dbReference type="NCBIfam" id="NF003661">
    <property type="entry name" value="PRK05291.1-3"/>
    <property type="match status" value="1"/>
</dbReference>
<dbReference type="InterPro" id="IPR006073">
    <property type="entry name" value="GTP-bd"/>
</dbReference>
<evidence type="ECO:0000256" key="7">
    <source>
        <dbReference type="ARBA" id="ARBA00023134"/>
    </source>
</evidence>
<dbReference type="GO" id="GO:0046872">
    <property type="term" value="F:metal ion binding"/>
    <property type="evidence" value="ECO:0007669"/>
    <property type="project" value="UniProtKB-KW"/>
</dbReference>
<dbReference type="Gene3D" id="3.40.50.300">
    <property type="entry name" value="P-loop containing nucleotide triphosphate hydrolases"/>
    <property type="match status" value="1"/>
</dbReference>
<feature type="binding site" evidence="8">
    <location>
        <begin position="230"/>
        <end position="235"/>
    </location>
    <ligand>
        <name>GTP</name>
        <dbReference type="ChEBI" id="CHEBI:37565"/>
    </ligand>
</feature>
<keyword evidence="3 8" id="KW-0547">Nucleotide-binding</keyword>
<comment type="caution">
    <text evidence="8">Lacks conserved residue(s) required for the propagation of feature annotation.</text>
</comment>
<dbReference type="Pfam" id="PF01926">
    <property type="entry name" value="MMR_HSR1"/>
    <property type="match status" value="1"/>
</dbReference>
<dbReference type="GO" id="GO:0030488">
    <property type="term" value="P:tRNA methylation"/>
    <property type="evidence" value="ECO:0007669"/>
    <property type="project" value="TreeGrafter"/>
</dbReference>
<feature type="domain" description="TrmE-type G" evidence="9">
    <location>
        <begin position="220"/>
        <end position="367"/>
    </location>
</feature>
<feature type="binding site" evidence="8">
    <location>
        <position position="83"/>
    </location>
    <ligand>
        <name>(6S)-5-formyl-5,6,7,8-tetrahydrofolate</name>
        <dbReference type="ChEBI" id="CHEBI:57457"/>
    </ligand>
</feature>
<dbReference type="CDD" id="cd04164">
    <property type="entry name" value="trmE"/>
    <property type="match status" value="1"/>
</dbReference>
<comment type="subunit">
    <text evidence="8">Homodimer. Heterotetramer of two MnmE and two MnmG subunits.</text>
</comment>
<comment type="subcellular location">
    <subcellularLocation>
        <location evidence="8">Cytoplasm</location>
    </subcellularLocation>
</comment>
<dbReference type="NCBIfam" id="TIGR00231">
    <property type="entry name" value="small_GTP"/>
    <property type="match status" value="1"/>
</dbReference>
<dbReference type="Gene3D" id="1.20.120.430">
    <property type="entry name" value="tRNA modification GTPase MnmE domain 2"/>
    <property type="match status" value="1"/>
</dbReference>
<evidence type="ECO:0000256" key="3">
    <source>
        <dbReference type="ARBA" id="ARBA00022741"/>
    </source>
</evidence>
<dbReference type="GO" id="GO:0005525">
    <property type="term" value="F:GTP binding"/>
    <property type="evidence" value="ECO:0007669"/>
    <property type="project" value="UniProtKB-UniRule"/>
</dbReference>
<proteinExistence type="inferred from homology"/>
<dbReference type="GO" id="GO:0005737">
    <property type="term" value="C:cytoplasm"/>
    <property type="evidence" value="ECO:0007669"/>
    <property type="project" value="UniProtKB-SubCell"/>
</dbReference>
<accession>A0A916V1Y6</accession>
<dbReference type="GO" id="GO:0002098">
    <property type="term" value="P:tRNA wobble uridine modification"/>
    <property type="evidence" value="ECO:0007669"/>
    <property type="project" value="TreeGrafter"/>
</dbReference>
<dbReference type="PROSITE" id="PS51709">
    <property type="entry name" value="G_TRME"/>
    <property type="match status" value="1"/>
</dbReference>
<dbReference type="InterPro" id="IPR025867">
    <property type="entry name" value="MnmE_helical"/>
</dbReference>
<keyword evidence="8" id="KW-0963">Cytoplasm</keyword>
<organism evidence="10 11">
    <name type="scientific">Aureimonas glaciei</name>
    <dbReference type="NCBI Taxonomy" id="1776957"/>
    <lineage>
        <taxon>Bacteria</taxon>
        <taxon>Pseudomonadati</taxon>
        <taxon>Pseudomonadota</taxon>
        <taxon>Alphaproteobacteria</taxon>
        <taxon>Hyphomicrobiales</taxon>
        <taxon>Aurantimonadaceae</taxon>
        <taxon>Aureimonas</taxon>
    </lineage>
</organism>
<keyword evidence="6 8" id="KW-0630">Potassium</keyword>
<evidence type="ECO:0000256" key="2">
    <source>
        <dbReference type="ARBA" id="ARBA00022694"/>
    </source>
</evidence>
<dbReference type="RefSeq" id="WP_188848427.1">
    <property type="nucleotide sequence ID" value="NZ_BMJJ01000001.1"/>
</dbReference>
<dbReference type="Gene3D" id="3.30.1360.120">
    <property type="entry name" value="Probable tRNA modification gtpase trme, domain 1"/>
    <property type="match status" value="1"/>
</dbReference>
<feature type="binding site" evidence="8">
    <location>
        <position position="255"/>
    </location>
    <ligand>
        <name>Mg(2+)</name>
        <dbReference type="ChEBI" id="CHEBI:18420"/>
    </ligand>
</feature>
<dbReference type="EC" id="3.6.-.-" evidence="8"/>
<dbReference type="AlphaFoldDB" id="A0A916V1Y6"/>
<dbReference type="InterPro" id="IPR027368">
    <property type="entry name" value="MnmE_dom2"/>
</dbReference>